<feature type="compositionally biased region" description="Pro residues" evidence="1">
    <location>
        <begin position="419"/>
        <end position="428"/>
    </location>
</feature>
<comment type="caution">
    <text evidence="2">The sequence shown here is derived from an EMBL/GenBank/DDBJ whole genome shotgun (WGS) entry which is preliminary data.</text>
</comment>
<keyword evidence="3" id="KW-1185">Reference proteome</keyword>
<name>A0ABP0B7S1_9PEZI</name>
<accession>A0ABP0B7S1</accession>
<dbReference type="Proteomes" id="UP001642405">
    <property type="component" value="Unassembled WGS sequence"/>
</dbReference>
<feature type="compositionally biased region" description="Low complexity" evidence="1">
    <location>
        <begin position="88"/>
        <end position="99"/>
    </location>
</feature>
<feature type="compositionally biased region" description="Acidic residues" evidence="1">
    <location>
        <begin position="506"/>
        <end position="517"/>
    </location>
</feature>
<feature type="compositionally biased region" description="Acidic residues" evidence="1">
    <location>
        <begin position="342"/>
        <end position="352"/>
    </location>
</feature>
<dbReference type="PANTHER" id="PTHR40625">
    <property type="entry name" value="GTP-BINDING PROTEIN ESDC-RELATED"/>
    <property type="match status" value="1"/>
</dbReference>
<proteinExistence type="predicted"/>
<dbReference type="EMBL" id="CAWUHB010000010">
    <property type="protein sequence ID" value="CAK7215643.1"/>
    <property type="molecule type" value="Genomic_DNA"/>
</dbReference>
<reference evidence="2 3" key="1">
    <citation type="submission" date="2024-01" db="EMBL/GenBank/DDBJ databases">
        <authorList>
            <person name="Allen C."/>
            <person name="Tagirdzhanova G."/>
        </authorList>
    </citation>
    <scope>NUCLEOTIDE SEQUENCE [LARGE SCALE GENOMIC DNA]</scope>
</reference>
<sequence>MYAMERDSRRDRGQWRGCHTFNNIICDGDSSQSQTPRSGGLKMGHTYYYYYEVDGSLETHDPAVPSTAACPYLPGQRVNTLWVPIEQPPSFSSSSSSPSLLAPRQRSASVNAVRRCDYRTMDPADRFLTPRPPPATPSAAPTTTTAAETAEQRRLLSPQTHLLRHQRSARSLSPAVASPSTWSPRRFFARRASPSHERTRPIMMTTADEHSEEVEFLSSSVDSRSDGHCPAIPRLVSSSSASSFASFSSLGRRRQATLTPAVAATAASSQGSRSRDISPESLRRFLVDDVPLPVSCDNSNSSVAESSRAFLLAESDNEDDGAVVVAAAAVVTGKNDLHDSIGDDNDDDDDDEHNFATSTTSETAPMTILSPPPPPQSRAITPPKVDDAVVEVQQQQDTPAALTVVQDTLPLALPEAPTRAPPAIPVPTAPESVETPASEVADTTTTISTPQLDIPSLSSQLPPQLSLSLELPVMLNPPSPISFSPLSLSSVSGDWKPSSSRAASTTDDEDEDDEDDTPTAAPREPIALYLPSLEPLSQDSAEDSKAASQQNHRHHHHHLVAAALAGSTATLVPGSGSGLDDLMDELGWMATAIQD</sequence>
<feature type="region of interest" description="Disordered" evidence="1">
    <location>
        <begin position="415"/>
        <end position="459"/>
    </location>
</feature>
<feature type="region of interest" description="Disordered" evidence="1">
    <location>
        <begin position="88"/>
        <end position="108"/>
    </location>
</feature>
<protein>
    <submittedName>
        <fullName evidence="2">Uncharacterized protein</fullName>
    </submittedName>
</protein>
<feature type="compositionally biased region" description="Low complexity" evidence="1">
    <location>
        <begin position="137"/>
        <end position="149"/>
    </location>
</feature>
<gene>
    <name evidence="2" type="ORF">SCUCBS95973_002544</name>
</gene>
<dbReference type="PANTHER" id="PTHR40625:SF1">
    <property type="entry name" value="AMP-ACTIVATED PROTEIN KINASE GLYCOGEN-BINDING DOMAIN-CONTAINING PROTEIN"/>
    <property type="match status" value="1"/>
</dbReference>
<feature type="region of interest" description="Disordered" evidence="1">
    <location>
        <begin position="124"/>
        <end position="149"/>
    </location>
</feature>
<feature type="region of interest" description="Disordered" evidence="1">
    <location>
        <begin position="336"/>
        <end position="382"/>
    </location>
</feature>
<feature type="region of interest" description="Disordered" evidence="1">
    <location>
        <begin position="487"/>
        <end position="557"/>
    </location>
</feature>
<evidence type="ECO:0000256" key="1">
    <source>
        <dbReference type="SAM" id="MobiDB-lite"/>
    </source>
</evidence>
<feature type="compositionally biased region" description="Polar residues" evidence="1">
    <location>
        <begin position="355"/>
        <end position="364"/>
    </location>
</feature>
<evidence type="ECO:0000313" key="3">
    <source>
        <dbReference type="Proteomes" id="UP001642405"/>
    </source>
</evidence>
<feature type="compositionally biased region" description="Low complexity" evidence="1">
    <location>
        <begin position="450"/>
        <end position="459"/>
    </location>
</feature>
<organism evidence="2 3">
    <name type="scientific">Sporothrix curviconia</name>
    <dbReference type="NCBI Taxonomy" id="1260050"/>
    <lineage>
        <taxon>Eukaryota</taxon>
        <taxon>Fungi</taxon>
        <taxon>Dikarya</taxon>
        <taxon>Ascomycota</taxon>
        <taxon>Pezizomycotina</taxon>
        <taxon>Sordariomycetes</taxon>
        <taxon>Sordariomycetidae</taxon>
        <taxon>Ophiostomatales</taxon>
        <taxon>Ophiostomataceae</taxon>
        <taxon>Sporothrix</taxon>
    </lineage>
</organism>
<evidence type="ECO:0000313" key="2">
    <source>
        <dbReference type="EMBL" id="CAK7215643.1"/>
    </source>
</evidence>